<dbReference type="InterPro" id="IPR026960">
    <property type="entry name" value="RVT-Znf"/>
</dbReference>
<dbReference type="Pfam" id="PF13966">
    <property type="entry name" value="zf-RVT"/>
    <property type="match status" value="1"/>
</dbReference>
<evidence type="ECO:0000313" key="2">
    <source>
        <dbReference type="EMBL" id="GAU49524.1"/>
    </source>
</evidence>
<dbReference type="Proteomes" id="UP000242715">
    <property type="component" value="Unassembled WGS sequence"/>
</dbReference>
<dbReference type="OrthoDB" id="1436790at2759"/>
<dbReference type="EMBL" id="DF974578">
    <property type="protein sequence ID" value="GAU49524.1"/>
    <property type="molecule type" value="Genomic_DNA"/>
</dbReference>
<accession>A0A2Z6NZJ8</accession>
<dbReference type="AlphaFoldDB" id="A0A2Z6NZJ8"/>
<proteinExistence type="predicted"/>
<sequence>EELLGESQTLLLTISLQAHSLDRWLWRPDVDGGYTVRGAYQILTAQDVVPLDAAIGLIWHPQVPLKVSILVWRLLRDRLPTKVNLSYRGILPVGDSLCVSGCGAVESAHFGDITDSIRSLYLIHDFRWYPSASFVYAAHMACMRVGCVDRAKSQVVQRLSKFFTSYVGQDQDFFF</sequence>
<protein>
    <recommendedName>
        <fullName evidence="1">Reverse transcriptase zinc-binding domain-containing protein</fullName>
    </recommendedName>
</protein>
<keyword evidence="3" id="KW-1185">Reference proteome</keyword>
<feature type="non-terminal residue" evidence="2">
    <location>
        <position position="1"/>
    </location>
</feature>
<name>A0A2Z6NZJ8_TRISU</name>
<dbReference type="PANTHER" id="PTHR36617:SF5">
    <property type="entry name" value="OS05G0421675 PROTEIN"/>
    <property type="match status" value="1"/>
</dbReference>
<gene>
    <name evidence="2" type="ORF">TSUD_407570</name>
</gene>
<evidence type="ECO:0000259" key="1">
    <source>
        <dbReference type="Pfam" id="PF13966"/>
    </source>
</evidence>
<organism evidence="2 3">
    <name type="scientific">Trifolium subterraneum</name>
    <name type="common">Subterranean clover</name>
    <dbReference type="NCBI Taxonomy" id="3900"/>
    <lineage>
        <taxon>Eukaryota</taxon>
        <taxon>Viridiplantae</taxon>
        <taxon>Streptophyta</taxon>
        <taxon>Embryophyta</taxon>
        <taxon>Tracheophyta</taxon>
        <taxon>Spermatophyta</taxon>
        <taxon>Magnoliopsida</taxon>
        <taxon>eudicotyledons</taxon>
        <taxon>Gunneridae</taxon>
        <taxon>Pentapetalae</taxon>
        <taxon>rosids</taxon>
        <taxon>fabids</taxon>
        <taxon>Fabales</taxon>
        <taxon>Fabaceae</taxon>
        <taxon>Papilionoideae</taxon>
        <taxon>50 kb inversion clade</taxon>
        <taxon>NPAAA clade</taxon>
        <taxon>Hologalegina</taxon>
        <taxon>IRL clade</taxon>
        <taxon>Trifolieae</taxon>
        <taxon>Trifolium</taxon>
    </lineage>
</organism>
<reference evidence="3" key="1">
    <citation type="journal article" date="2017" name="Front. Plant Sci.">
        <title>Climate Clever Clovers: New Paradigm to Reduce the Environmental Footprint of Ruminants by Breeding Low Methanogenic Forages Utilizing Haplotype Variation.</title>
        <authorList>
            <person name="Kaur P."/>
            <person name="Appels R."/>
            <person name="Bayer P.E."/>
            <person name="Keeble-Gagnere G."/>
            <person name="Wang J."/>
            <person name="Hirakawa H."/>
            <person name="Shirasawa K."/>
            <person name="Vercoe P."/>
            <person name="Stefanova K."/>
            <person name="Durmic Z."/>
            <person name="Nichols P."/>
            <person name="Revell C."/>
            <person name="Isobe S.N."/>
            <person name="Edwards D."/>
            <person name="Erskine W."/>
        </authorList>
    </citation>
    <scope>NUCLEOTIDE SEQUENCE [LARGE SCALE GENOMIC DNA]</scope>
    <source>
        <strain evidence="3">cv. Daliak</strain>
    </source>
</reference>
<dbReference type="PANTHER" id="PTHR36617">
    <property type="entry name" value="PROTEIN, PUTATIVE-RELATED"/>
    <property type="match status" value="1"/>
</dbReference>
<evidence type="ECO:0000313" key="3">
    <source>
        <dbReference type="Proteomes" id="UP000242715"/>
    </source>
</evidence>
<feature type="domain" description="Reverse transcriptase zinc-binding" evidence="1">
    <location>
        <begin position="34"/>
        <end position="99"/>
    </location>
</feature>